<accession>A0A9D4IKE0</accession>
<dbReference type="GO" id="GO:0051082">
    <property type="term" value="F:unfolded protein binding"/>
    <property type="evidence" value="ECO:0007669"/>
    <property type="project" value="TreeGrafter"/>
</dbReference>
<proteinExistence type="inferred from homology"/>
<evidence type="ECO:0000313" key="4">
    <source>
        <dbReference type="EMBL" id="KAH3775852.1"/>
    </source>
</evidence>
<keyword evidence="5" id="KW-1185">Reference proteome</keyword>
<dbReference type="InterPro" id="IPR057990">
    <property type="entry name" value="TPR_SYO1"/>
</dbReference>
<dbReference type="Gene3D" id="1.25.10.10">
    <property type="entry name" value="Leucine-rich Repeat Variant"/>
    <property type="match status" value="1"/>
</dbReference>
<reference evidence="4" key="2">
    <citation type="submission" date="2020-11" db="EMBL/GenBank/DDBJ databases">
        <authorList>
            <person name="McCartney M.A."/>
            <person name="Auch B."/>
            <person name="Kono T."/>
            <person name="Mallez S."/>
            <person name="Becker A."/>
            <person name="Gohl D.M."/>
            <person name="Silverstein K.A.T."/>
            <person name="Koren S."/>
            <person name="Bechman K.B."/>
            <person name="Herman A."/>
            <person name="Abrahante J.E."/>
            <person name="Garbe J."/>
        </authorList>
    </citation>
    <scope>NUCLEOTIDE SEQUENCE</scope>
    <source>
        <strain evidence="4">Duluth1</strain>
        <tissue evidence="4">Whole animal</tissue>
    </source>
</reference>
<dbReference type="PANTHER" id="PTHR13347">
    <property type="entry name" value="HEAT REPEAT-CONTAINING PROTEIN 3"/>
    <property type="match status" value="1"/>
</dbReference>
<dbReference type="SUPFAM" id="SSF48371">
    <property type="entry name" value="ARM repeat"/>
    <property type="match status" value="1"/>
</dbReference>
<name>A0A9D4IKE0_DREPO</name>
<dbReference type="PANTHER" id="PTHR13347:SF1">
    <property type="entry name" value="HEAT REPEAT-CONTAINING PROTEIN 3"/>
    <property type="match status" value="1"/>
</dbReference>
<dbReference type="GO" id="GO:0006606">
    <property type="term" value="P:protein import into nucleus"/>
    <property type="evidence" value="ECO:0007669"/>
    <property type="project" value="TreeGrafter"/>
</dbReference>
<dbReference type="Pfam" id="PF25567">
    <property type="entry name" value="TPR_SYO1"/>
    <property type="match status" value="1"/>
</dbReference>
<reference evidence="4" key="1">
    <citation type="journal article" date="2019" name="bioRxiv">
        <title>The Genome of the Zebra Mussel, Dreissena polymorpha: A Resource for Invasive Species Research.</title>
        <authorList>
            <person name="McCartney M.A."/>
            <person name="Auch B."/>
            <person name="Kono T."/>
            <person name="Mallez S."/>
            <person name="Zhang Y."/>
            <person name="Obille A."/>
            <person name="Becker A."/>
            <person name="Abrahante J.E."/>
            <person name="Garbe J."/>
            <person name="Badalamenti J.P."/>
            <person name="Herman A."/>
            <person name="Mangelson H."/>
            <person name="Liachko I."/>
            <person name="Sullivan S."/>
            <person name="Sone E.D."/>
            <person name="Koren S."/>
            <person name="Silverstein K.A.T."/>
            <person name="Beckman K.B."/>
            <person name="Gohl D.M."/>
        </authorList>
    </citation>
    <scope>NUCLEOTIDE SEQUENCE</scope>
    <source>
        <strain evidence="4">Duluth1</strain>
        <tissue evidence="4">Whole animal</tissue>
    </source>
</reference>
<dbReference type="EMBL" id="JAIWYP010000009">
    <property type="protein sequence ID" value="KAH3775852.1"/>
    <property type="molecule type" value="Genomic_DNA"/>
</dbReference>
<dbReference type="InterPro" id="IPR016024">
    <property type="entry name" value="ARM-type_fold"/>
</dbReference>
<feature type="region of interest" description="Disordered" evidence="2">
    <location>
        <begin position="1"/>
        <end position="42"/>
    </location>
</feature>
<comment type="caution">
    <text evidence="4">The sequence shown here is derived from an EMBL/GenBank/DDBJ whole genome shotgun (WGS) entry which is preliminary data.</text>
</comment>
<protein>
    <recommendedName>
        <fullName evidence="3">SYO1-like TPR repeats domain-containing protein</fullName>
    </recommendedName>
</protein>
<feature type="region of interest" description="Disordered" evidence="2">
    <location>
        <begin position="292"/>
        <end position="319"/>
    </location>
</feature>
<dbReference type="GO" id="GO:0042273">
    <property type="term" value="P:ribosomal large subunit biogenesis"/>
    <property type="evidence" value="ECO:0007669"/>
    <property type="project" value="TreeGrafter"/>
</dbReference>
<sequence length="641" mass="70535">MGKAKKKYSAPRPQPTGLPSVAQCESELEMEGNPDSSSSTLQTLIEKLQSPNEENRESACTTIANFVSNPEASKGLLKLNVVRILGPLVLDPSWEIRHRSLGALRNLSVDGGEEVCAEMIRKDILTPVLALIKQIPNSDVFGSKFSERFKQSIFEAYTHAFYLLLYLCESSSIAVSQFNREALQSTMCLLLNSDEVPTDLKIAVCEFLHMVSEDNTEVSTLELVTCIQRLVSLPLISPEYMVMVMLAAGVLVNLEDSNLTTGGTDQLIAMVTRVSEVLEVNAEVMMAKHGANGALAGHPQGDDSNTQNTTEEEEGLSKKFSDTETVLKAQKIALEIVANLCCSDDDGWEDMNSSEGSSDDAMEVAMEGEATLPADDMSQGSSLSKEIFAIFSKFDIVSKVLIKAQAVSLEKPKLEESQEQYQRIVNRFQETQTHALLCLNNLVGSLDIEALGGGDRLYTVWQGLTQMSATTSCIEHQGILEAVTSAMRAVIEKLANVQTEKFESVTPSELQFVYEMSTKCQWSEVRVNSLRIISTIGIILAKQVSPNPLLKEIGMSLLEIVSKDTDLWVVGEALDAIFDVFSEDHVDSVVKEIGLVEKLKVVAPVLKQKMQDNKQLLGDHYPVLTMARSNLIRFIKYKSAR</sequence>
<dbReference type="AlphaFoldDB" id="A0A9D4IKE0"/>
<evidence type="ECO:0000256" key="2">
    <source>
        <dbReference type="SAM" id="MobiDB-lite"/>
    </source>
</evidence>
<evidence type="ECO:0000259" key="3">
    <source>
        <dbReference type="Pfam" id="PF25567"/>
    </source>
</evidence>
<dbReference type="InterPro" id="IPR011989">
    <property type="entry name" value="ARM-like"/>
</dbReference>
<evidence type="ECO:0000313" key="5">
    <source>
        <dbReference type="Proteomes" id="UP000828390"/>
    </source>
</evidence>
<dbReference type="Proteomes" id="UP000828390">
    <property type="component" value="Unassembled WGS sequence"/>
</dbReference>
<comment type="similarity">
    <text evidence="1">Belongs to the nuclear import and ribosome assembly adapter family.</text>
</comment>
<evidence type="ECO:0000256" key="1">
    <source>
        <dbReference type="ARBA" id="ARBA00049983"/>
    </source>
</evidence>
<feature type="domain" description="SYO1-like TPR repeats" evidence="3">
    <location>
        <begin position="386"/>
        <end position="640"/>
    </location>
</feature>
<organism evidence="4 5">
    <name type="scientific">Dreissena polymorpha</name>
    <name type="common">Zebra mussel</name>
    <name type="synonym">Mytilus polymorpha</name>
    <dbReference type="NCBI Taxonomy" id="45954"/>
    <lineage>
        <taxon>Eukaryota</taxon>
        <taxon>Metazoa</taxon>
        <taxon>Spiralia</taxon>
        <taxon>Lophotrochozoa</taxon>
        <taxon>Mollusca</taxon>
        <taxon>Bivalvia</taxon>
        <taxon>Autobranchia</taxon>
        <taxon>Heteroconchia</taxon>
        <taxon>Euheterodonta</taxon>
        <taxon>Imparidentia</taxon>
        <taxon>Neoheterodontei</taxon>
        <taxon>Myida</taxon>
        <taxon>Dreissenoidea</taxon>
        <taxon>Dreissenidae</taxon>
        <taxon>Dreissena</taxon>
    </lineage>
</organism>
<dbReference type="OrthoDB" id="288703at2759"/>
<dbReference type="InterPro" id="IPR052616">
    <property type="entry name" value="SYO1-like"/>
</dbReference>
<gene>
    <name evidence="4" type="ORF">DPMN_177261</name>
</gene>